<protein>
    <submittedName>
        <fullName evidence="5 7">Uncharacterized protein</fullName>
    </submittedName>
</protein>
<dbReference type="GeneID" id="54463860"/>
<keyword evidence="6" id="KW-1185">Reference proteome</keyword>
<evidence type="ECO:0000313" key="7">
    <source>
        <dbReference type="RefSeq" id="XP_033575502.1"/>
    </source>
</evidence>
<dbReference type="InterPro" id="IPR028133">
    <property type="entry name" value="Dynamitin"/>
</dbReference>
<feature type="compositionally biased region" description="Basic and acidic residues" evidence="4">
    <location>
        <begin position="75"/>
        <end position="84"/>
    </location>
</feature>
<dbReference type="Pfam" id="PF04912">
    <property type="entry name" value="Dynamitin"/>
    <property type="match status" value="1"/>
</dbReference>
<gene>
    <name evidence="5 7" type="ORF">BDZ99DRAFT_489181</name>
</gene>
<dbReference type="GO" id="GO:0005737">
    <property type="term" value="C:cytoplasm"/>
    <property type="evidence" value="ECO:0007669"/>
    <property type="project" value="UniProtKB-SubCell"/>
</dbReference>
<organism evidence="5">
    <name type="scientific">Mytilinidion resinicola</name>
    <dbReference type="NCBI Taxonomy" id="574789"/>
    <lineage>
        <taxon>Eukaryota</taxon>
        <taxon>Fungi</taxon>
        <taxon>Dikarya</taxon>
        <taxon>Ascomycota</taxon>
        <taxon>Pezizomycotina</taxon>
        <taxon>Dothideomycetes</taxon>
        <taxon>Pleosporomycetidae</taxon>
        <taxon>Mytilinidiales</taxon>
        <taxon>Mytilinidiaceae</taxon>
        <taxon>Mytilinidion</taxon>
    </lineage>
</organism>
<evidence type="ECO:0000256" key="4">
    <source>
        <dbReference type="SAM" id="MobiDB-lite"/>
    </source>
</evidence>
<reference evidence="7" key="2">
    <citation type="submission" date="2020-04" db="EMBL/GenBank/DDBJ databases">
        <authorList>
            <consortium name="NCBI Genome Project"/>
        </authorList>
    </citation>
    <scope>NUCLEOTIDE SEQUENCE</scope>
    <source>
        <strain evidence="7">CBS 304.34</strain>
    </source>
</reference>
<dbReference type="RefSeq" id="XP_033575502.1">
    <property type="nucleotide sequence ID" value="XM_033722967.1"/>
</dbReference>
<keyword evidence="2" id="KW-0963">Cytoplasm</keyword>
<reference evidence="5 7" key="1">
    <citation type="journal article" date="2020" name="Stud. Mycol.">
        <title>101 Dothideomycetes genomes: a test case for predicting lifestyles and emergence of pathogens.</title>
        <authorList>
            <person name="Haridas S."/>
            <person name="Albert R."/>
            <person name="Binder M."/>
            <person name="Bloem J."/>
            <person name="Labutti K."/>
            <person name="Salamov A."/>
            <person name="Andreopoulos B."/>
            <person name="Baker S."/>
            <person name="Barry K."/>
            <person name="Bills G."/>
            <person name="Bluhm B."/>
            <person name="Cannon C."/>
            <person name="Castanera R."/>
            <person name="Culley D."/>
            <person name="Daum C."/>
            <person name="Ezra D."/>
            <person name="Gonzalez J."/>
            <person name="Henrissat B."/>
            <person name="Kuo A."/>
            <person name="Liang C."/>
            <person name="Lipzen A."/>
            <person name="Lutzoni F."/>
            <person name="Magnuson J."/>
            <person name="Mondo S."/>
            <person name="Nolan M."/>
            <person name="Ohm R."/>
            <person name="Pangilinan J."/>
            <person name="Park H.-J."/>
            <person name="Ramirez L."/>
            <person name="Alfaro M."/>
            <person name="Sun H."/>
            <person name="Tritt A."/>
            <person name="Yoshinaga Y."/>
            <person name="Zwiers L.-H."/>
            <person name="Turgeon B."/>
            <person name="Goodwin S."/>
            <person name="Spatafora J."/>
            <person name="Crous P."/>
            <person name="Grigoriev I."/>
        </authorList>
    </citation>
    <scope>NUCLEOTIDE SEQUENCE</scope>
    <source>
        <strain evidence="5 7">CBS 304.34</strain>
    </source>
</reference>
<proteinExistence type="predicted"/>
<feature type="region of interest" description="Disordered" evidence="4">
    <location>
        <begin position="1"/>
        <end position="113"/>
    </location>
</feature>
<sequence>MAQGRKYENLPDLDSAPDIYETPELTEDNSTIAATTTAPSPPSSADEESDQEHASLSHRHLQTEQARTHFQPARVDARDVDFSDRINGQQRSYRTTSQRRRGDELGDLSDEEDEDLISKVDRLREEVARVKIEFAKEAEKRKAQGTSAPELAHPFQQIIEMSDELDEVYVQQQHGGVKGAEAQLARSVARLSISKIPKGQSQAQSDTPTPYNPPQRLEISHALSKAAEFDARLATLEESLGIDGTNMPQHAERPPDAILYTLNSLEQVMSTLSAASTSSLDTASKSVRKLVEDADRLEELRKSTSGDNAVAKGTVATEGLLLGHQAEEQVAKINALYGMLDTIETLSPTLPLVLDRLRELRLIHTSAGTADAILKEIEERQSNQEAEIKQWRGSLEDMEKKLLAGETTMTDNVKGVGDWVKDLETRIAKLS</sequence>
<evidence type="ECO:0000313" key="5">
    <source>
        <dbReference type="EMBL" id="KAF2808538.1"/>
    </source>
</evidence>
<dbReference type="OrthoDB" id="4977at2759"/>
<feature type="coiled-coil region" evidence="3">
    <location>
        <begin position="374"/>
        <end position="401"/>
    </location>
</feature>
<evidence type="ECO:0000256" key="3">
    <source>
        <dbReference type="SAM" id="Coils"/>
    </source>
</evidence>
<dbReference type="PANTHER" id="PTHR15346">
    <property type="entry name" value="DYNACTIN SUBUNIT"/>
    <property type="match status" value="1"/>
</dbReference>
<dbReference type="AlphaFoldDB" id="A0A6A6YJ13"/>
<evidence type="ECO:0000256" key="2">
    <source>
        <dbReference type="ARBA" id="ARBA00022490"/>
    </source>
</evidence>
<feature type="coiled-coil region" evidence="3">
    <location>
        <begin position="113"/>
        <end position="140"/>
    </location>
</feature>
<dbReference type="GO" id="GO:0005869">
    <property type="term" value="C:dynactin complex"/>
    <property type="evidence" value="ECO:0007669"/>
    <property type="project" value="InterPro"/>
</dbReference>
<comment type="subcellular location">
    <subcellularLocation>
        <location evidence="1">Cytoplasm</location>
    </subcellularLocation>
</comment>
<accession>A0A6A6YJ13</accession>
<evidence type="ECO:0000313" key="6">
    <source>
        <dbReference type="Proteomes" id="UP000504636"/>
    </source>
</evidence>
<dbReference type="EMBL" id="MU003703">
    <property type="protein sequence ID" value="KAF2808538.1"/>
    <property type="molecule type" value="Genomic_DNA"/>
</dbReference>
<evidence type="ECO:0000256" key="1">
    <source>
        <dbReference type="ARBA" id="ARBA00004496"/>
    </source>
</evidence>
<keyword evidence="3" id="KW-0175">Coiled coil</keyword>
<name>A0A6A6YJ13_9PEZI</name>
<reference evidence="7" key="3">
    <citation type="submission" date="2025-04" db="UniProtKB">
        <authorList>
            <consortium name="RefSeq"/>
        </authorList>
    </citation>
    <scope>IDENTIFICATION</scope>
    <source>
        <strain evidence="7">CBS 304.34</strain>
    </source>
</reference>
<dbReference type="Proteomes" id="UP000504636">
    <property type="component" value="Unplaced"/>
</dbReference>
<dbReference type="GO" id="GO:0007017">
    <property type="term" value="P:microtubule-based process"/>
    <property type="evidence" value="ECO:0007669"/>
    <property type="project" value="InterPro"/>
</dbReference>